<dbReference type="GO" id="GO:0005886">
    <property type="term" value="C:plasma membrane"/>
    <property type="evidence" value="ECO:0007669"/>
    <property type="project" value="UniProtKB-SubCell"/>
</dbReference>
<dbReference type="GO" id="GO:0008360">
    <property type="term" value="P:regulation of cell shape"/>
    <property type="evidence" value="ECO:0007669"/>
    <property type="project" value="UniProtKB-KW"/>
</dbReference>
<dbReference type="GO" id="GO:0030288">
    <property type="term" value="C:outer membrane-bounded periplasmic space"/>
    <property type="evidence" value="ECO:0007669"/>
    <property type="project" value="TreeGrafter"/>
</dbReference>
<gene>
    <name evidence="17" type="ORF">MNB_ARC-1_688</name>
</gene>
<keyword evidence="9" id="KW-0573">Peptidoglycan synthesis</keyword>
<dbReference type="GO" id="GO:0006508">
    <property type="term" value="P:proteolysis"/>
    <property type="evidence" value="ECO:0007669"/>
    <property type="project" value="UniProtKB-KW"/>
</dbReference>
<feature type="domain" description="Penicillin-binding protein transpeptidase" evidence="15">
    <location>
        <begin position="319"/>
        <end position="588"/>
    </location>
</feature>
<reference evidence="17" key="1">
    <citation type="submission" date="2018-10" db="EMBL/GenBank/DDBJ databases">
        <authorList>
            <person name="Aoki K."/>
        </authorList>
    </citation>
    <scope>NUCLEOTIDE SEQUENCE</scope>
</reference>
<evidence type="ECO:0000259" key="16">
    <source>
        <dbReference type="Pfam" id="PF00912"/>
    </source>
</evidence>
<dbReference type="NCBIfam" id="TIGR02074">
    <property type="entry name" value="PBP_1a_fam"/>
    <property type="match status" value="1"/>
</dbReference>
<dbReference type="PANTHER" id="PTHR32282:SF11">
    <property type="entry name" value="PENICILLIN-BINDING PROTEIN 1B"/>
    <property type="match status" value="1"/>
</dbReference>
<evidence type="ECO:0000256" key="13">
    <source>
        <dbReference type="ARBA" id="ARBA00044770"/>
    </source>
</evidence>
<dbReference type="Gene3D" id="1.10.3810.10">
    <property type="entry name" value="Biosynthetic peptidoglycan transglycosylase-like"/>
    <property type="match status" value="1"/>
</dbReference>
<keyword evidence="7" id="KW-0378">Hydrolase</keyword>
<organism evidence="17">
    <name type="scientific">hydrothermal vent metagenome</name>
    <dbReference type="NCBI Taxonomy" id="652676"/>
    <lineage>
        <taxon>unclassified sequences</taxon>
        <taxon>metagenomes</taxon>
        <taxon>ecological metagenomes</taxon>
    </lineage>
</organism>
<keyword evidence="3" id="KW-0121">Carboxypeptidase</keyword>
<dbReference type="Gene3D" id="3.40.710.10">
    <property type="entry name" value="DD-peptidase/beta-lactamase superfamily"/>
    <property type="match status" value="1"/>
</dbReference>
<evidence type="ECO:0000256" key="2">
    <source>
        <dbReference type="ARBA" id="ARBA00022475"/>
    </source>
</evidence>
<evidence type="ECO:0000256" key="10">
    <source>
        <dbReference type="ARBA" id="ARBA00023136"/>
    </source>
</evidence>
<keyword evidence="12" id="KW-0961">Cell wall biogenesis/degradation</keyword>
<dbReference type="GO" id="GO:0004180">
    <property type="term" value="F:carboxypeptidase activity"/>
    <property type="evidence" value="ECO:0007669"/>
    <property type="project" value="UniProtKB-KW"/>
</dbReference>
<protein>
    <recommendedName>
        <fullName evidence="13">peptidoglycan glycosyltransferase</fullName>
        <ecNumber evidence="13">2.4.99.28</ecNumber>
    </recommendedName>
</protein>
<dbReference type="InterPro" id="IPR012338">
    <property type="entry name" value="Beta-lactam/transpept-like"/>
</dbReference>
<proteinExistence type="predicted"/>
<evidence type="ECO:0000256" key="3">
    <source>
        <dbReference type="ARBA" id="ARBA00022645"/>
    </source>
</evidence>
<sequence length="646" mass="73595">MIKKLFIVFILLSVGLLIWLLTLYSQIRFDLQKIIDYKPQLTSIFLDKYGNHVANIFDKEHRLPIKFKNIPPRVIESLVAIEDTQFFEHNGINIEAISRALIKDIKARKLIEGASTITQQLVKTIVLTRDKKIIRKIKEILLSLKLESLLTKEEIIERYLNHIYFGHGYYGVKTASLGYFHKHLNELTLKEIALLVGLPRAPSFYDPTKNFNFSLTRANQVLSRLHTLGWINDTEYKESLNYTPVVYDDTLTQNKAPYAIDIAIKELQKNIPDIKSGGYTISLTIDLEAQNIAREALQYGYEKIKNRDLNGTTSKTLNGAILVLENNTGEILAMIGGMDYKISSFNRAYQSKRQPGSATKPFIYQVALDLGYSTASNLIDISRTYMYEDANKTVQKWKPKNYEKDFKGLIPLRQALVHSRNLATINLVTEIGIDVLYKKLKYYGFKDIPFDLSVTLGSFGISLVDLSKQYTIFSNNGIQNKPFIIKSVTNINNNTITFEPSPKYIISPSQSYLMTSILSDVVKKGTGRKAKVKGLELAGKTGTTNNNIDTWFCGYSPSLQTIVWYGNDDNTPMNTRETGGRSAAPAFSFFYKEWLKIHPEIQRKFIKPDGVFTSIFNGKKEYFTNISNIPTIKVNNSRSTEDEIHF</sequence>
<dbReference type="GO" id="GO:0009252">
    <property type="term" value="P:peptidoglycan biosynthetic process"/>
    <property type="evidence" value="ECO:0007669"/>
    <property type="project" value="UniProtKB-KW"/>
</dbReference>
<evidence type="ECO:0000256" key="14">
    <source>
        <dbReference type="ARBA" id="ARBA00049902"/>
    </source>
</evidence>
<evidence type="ECO:0000256" key="9">
    <source>
        <dbReference type="ARBA" id="ARBA00022984"/>
    </source>
</evidence>
<evidence type="ECO:0000256" key="8">
    <source>
        <dbReference type="ARBA" id="ARBA00022960"/>
    </source>
</evidence>
<keyword evidence="6 17" id="KW-0808">Transferase</keyword>
<name>A0A3B1E747_9ZZZZ</name>
<accession>A0A3B1E747</accession>
<dbReference type="Pfam" id="PF00905">
    <property type="entry name" value="Transpeptidase"/>
    <property type="match status" value="1"/>
</dbReference>
<evidence type="ECO:0000256" key="4">
    <source>
        <dbReference type="ARBA" id="ARBA00022670"/>
    </source>
</evidence>
<evidence type="ECO:0000256" key="7">
    <source>
        <dbReference type="ARBA" id="ARBA00022801"/>
    </source>
</evidence>
<dbReference type="InterPro" id="IPR036950">
    <property type="entry name" value="PBP_transglycosylase"/>
</dbReference>
<dbReference type="PANTHER" id="PTHR32282">
    <property type="entry name" value="BINDING PROTEIN TRANSPEPTIDASE, PUTATIVE-RELATED"/>
    <property type="match status" value="1"/>
</dbReference>
<dbReference type="InterPro" id="IPR050396">
    <property type="entry name" value="Glycosyltr_51/Transpeptidase"/>
</dbReference>
<dbReference type="EMBL" id="UOYO01000020">
    <property type="protein sequence ID" value="VAY87112.1"/>
    <property type="molecule type" value="Genomic_DNA"/>
</dbReference>
<evidence type="ECO:0000256" key="6">
    <source>
        <dbReference type="ARBA" id="ARBA00022679"/>
    </source>
</evidence>
<dbReference type="InterPro" id="IPR001264">
    <property type="entry name" value="Glyco_trans_51"/>
</dbReference>
<dbReference type="EC" id="2.4.99.28" evidence="13"/>
<dbReference type="FunFam" id="1.10.3810.10:FF:000001">
    <property type="entry name" value="Penicillin-binding protein 1A"/>
    <property type="match status" value="1"/>
</dbReference>
<dbReference type="InterPro" id="IPR023346">
    <property type="entry name" value="Lysozyme-like_dom_sf"/>
</dbReference>
<evidence type="ECO:0000259" key="15">
    <source>
        <dbReference type="Pfam" id="PF00905"/>
    </source>
</evidence>
<dbReference type="SUPFAM" id="SSF53955">
    <property type="entry name" value="Lysozyme-like"/>
    <property type="match status" value="1"/>
</dbReference>
<dbReference type="InterPro" id="IPR001460">
    <property type="entry name" value="PCN-bd_Tpept"/>
</dbReference>
<keyword evidence="10" id="KW-0472">Membrane</keyword>
<feature type="domain" description="Glycosyl transferase family 51" evidence="16">
    <location>
        <begin position="52"/>
        <end position="225"/>
    </location>
</feature>
<evidence type="ECO:0000256" key="11">
    <source>
        <dbReference type="ARBA" id="ARBA00023268"/>
    </source>
</evidence>
<evidence type="ECO:0000313" key="17">
    <source>
        <dbReference type="EMBL" id="VAY87112.1"/>
    </source>
</evidence>
<dbReference type="GO" id="GO:0071555">
    <property type="term" value="P:cell wall organization"/>
    <property type="evidence" value="ECO:0007669"/>
    <property type="project" value="UniProtKB-KW"/>
</dbReference>
<keyword evidence="11" id="KW-0511">Multifunctional enzyme</keyword>
<dbReference type="GO" id="GO:0008658">
    <property type="term" value="F:penicillin binding"/>
    <property type="evidence" value="ECO:0007669"/>
    <property type="project" value="InterPro"/>
</dbReference>
<comment type="subcellular location">
    <subcellularLocation>
        <location evidence="1">Cell membrane</location>
    </subcellularLocation>
</comment>
<keyword evidence="8" id="KW-0133">Cell shape</keyword>
<evidence type="ECO:0000256" key="5">
    <source>
        <dbReference type="ARBA" id="ARBA00022676"/>
    </source>
</evidence>
<dbReference type="SUPFAM" id="SSF56601">
    <property type="entry name" value="beta-lactamase/transpeptidase-like"/>
    <property type="match status" value="1"/>
</dbReference>
<keyword evidence="2" id="KW-1003">Cell membrane</keyword>
<comment type="catalytic activity">
    <reaction evidence="14">
        <text>[GlcNAc-(1-&gt;4)-Mur2Ac(oyl-L-Ala-gamma-D-Glu-L-Lys-D-Ala-D-Ala)](n)-di-trans,octa-cis-undecaprenyl diphosphate + beta-D-GlcNAc-(1-&gt;4)-Mur2Ac(oyl-L-Ala-gamma-D-Glu-L-Lys-D-Ala-D-Ala)-di-trans,octa-cis-undecaprenyl diphosphate = [GlcNAc-(1-&gt;4)-Mur2Ac(oyl-L-Ala-gamma-D-Glu-L-Lys-D-Ala-D-Ala)](n+1)-di-trans,octa-cis-undecaprenyl diphosphate + di-trans,octa-cis-undecaprenyl diphosphate + H(+)</text>
        <dbReference type="Rhea" id="RHEA:23708"/>
        <dbReference type="Rhea" id="RHEA-COMP:9602"/>
        <dbReference type="Rhea" id="RHEA-COMP:9603"/>
        <dbReference type="ChEBI" id="CHEBI:15378"/>
        <dbReference type="ChEBI" id="CHEBI:58405"/>
        <dbReference type="ChEBI" id="CHEBI:60033"/>
        <dbReference type="ChEBI" id="CHEBI:78435"/>
        <dbReference type="EC" id="2.4.99.28"/>
    </reaction>
</comment>
<keyword evidence="4" id="KW-0645">Protease</keyword>
<dbReference type="Pfam" id="PF00912">
    <property type="entry name" value="Transgly"/>
    <property type="match status" value="1"/>
</dbReference>
<dbReference type="GO" id="GO:0008955">
    <property type="term" value="F:peptidoglycan glycosyltransferase activity"/>
    <property type="evidence" value="ECO:0007669"/>
    <property type="project" value="UniProtKB-EC"/>
</dbReference>
<keyword evidence="5 17" id="KW-0328">Glycosyltransferase</keyword>
<evidence type="ECO:0000256" key="12">
    <source>
        <dbReference type="ARBA" id="ARBA00023316"/>
    </source>
</evidence>
<evidence type="ECO:0000256" key="1">
    <source>
        <dbReference type="ARBA" id="ARBA00004236"/>
    </source>
</evidence>
<dbReference type="AlphaFoldDB" id="A0A3B1E747"/>